<dbReference type="Proteomes" id="UP000662747">
    <property type="component" value="Chromosome"/>
</dbReference>
<protein>
    <submittedName>
        <fullName evidence="1">Uncharacterized protein</fullName>
    </submittedName>
</protein>
<proteinExistence type="predicted"/>
<dbReference type="RefSeq" id="WP_206723523.1">
    <property type="nucleotide sequence ID" value="NZ_CP071090.1"/>
</dbReference>
<dbReference type="EMBL" id="CP071090">
    <property type="protein sequence ID" value="QSQ21946.1"/>
    <property type="molecule type" value="Genomic_DNA"/>
</dbReference>
<reference evidence="1 2" key="1">
    <citation type="submission" date="2021-02" db="EMBL/GenBank/DDBJ databases">
        <title>De Novo genome assembly of isolated myxobacteria.</title>
        <authorList>
            <person name="Stevens D.C."/>
        </authorList>
    </citation>
    <scope>NUCLEOTIDE SEQUENCE [LARGE SCALE GENOMIC DNA]</scope>
    <source>
        <strain evidence="2">SCPEA02</strain>
    </source>
</reference>
<gene>
    <name evidence="1" type="ORF">JY651_43530</name>
</gene>
<organism evidence="1 2">
    <name type="scientific">Pyxidicoccus parkwayensis</name>
    <dbReference type="NCBI Taxonomy" id="2813578"/>
    <lineage>
        <taxon>Bacteria</taxon>
        <taxon>Pseudomonadati</taxon>
        <taxon>Myxococcota</taxon>
        <taxon>Myxococcia</taxon>
        <taxon>Myxococcales</taxon>
        <taxon>Cystobacterineae</taxon>
        <taxon>Myxococcaceae</taxon>
        <taxon>Pyxidicoccus</taxon>
    </lineage>
</organism>
<accession>A0ABX7NX32</accession>
<sequence>MATDRAERLVELGSRADSAIGWASSDVHPMQSLETVAQRVVRAAGAQAPDPAARMQAEFDALNRFYVFDAWEPELLRENEEAPKDTSPVARFDAARRQLEALRGEVSHPPAPALVTPQYVERLRERLRAALLELNEVRLSFYAYAETRNVQVPILQRVEFLIAACLQGGVDAAVAPAHFVNLFHNQVDELLAELTRAVEGLAKVQMLYSIDSFYLFRLLVPFRVVSDLGVSRDDRTRVSSELTGLLNNGPDMAWVSTWLWSKMVELADGLQAMDPNQENVIFYLKGGRAQAYLLDVPHTGENDWDTSIVINPGLPAEYWYATFNQVHNFVLGKLRQFKQEFFMLVTANANDVAIAMAGKPLAHPLNYPEALEEVANLFTDPEDPGQQGSCKAELIDIGIPRRDSVEAIEQWNHTGPDLLHYNDVPIPGHRYYFDEYVAMVREAFAGRSPSPQKASKRLRRLYDVVSQASTDLDAVVARARLGLDGLLPLALSVVDQPHQPPYVSRTLVLMLEQFAEAYSLWSDPGLAALFDNRFYFDFQNEYGRIPYPDPVDQGLEKDIRAGAFDLNTHGQLLQWLLLFEKLSNLFEGHFADRAAFFGFGQAQPPTAAEAGRRRQLEEFIRALYTGFGLTQEQELEVQFAIGGACAAWLHADYTGMAPAQKRALDPVRFIELKLACRRSNVNPALVRDALIGPVLQAYVANPANPPFAVQLGEDGAFEVFWPAEENLGHFAYHPLVLRITVDREWWPELAFIWGLPVLSLKDLVREYVHEAGMTTEWGRREELKQTLMILREQLTRFE</sequence>
<evidence type="ECO:0000313" key="2">
    <source>
        <dbReference type="Proteomes" id="UP000662747"/>
    </source>
</evidence>
<keyword evidence="2" id="KW-1185">Reference proteome</keyword>
<evidence type="ECO:0000313" key="1">
    <source>
        <dbReference type="EMBL" id="QSQ21946.1"/>
    </source>
</evidence>
<name>A0ABX7NX32_9BACT</name>